<dbReference type="EMBL" id="JAMZIH010005237">
    <property type="protein sequence ID" value="KAJ1675599.1"/>
    <property type="molecule type" value="Genomic_DNA"/>
</dbReference>
<keyword evidence="2" id="KW-1185">Reference proteome</keyword>
<name>A0ACC1HGB9_9FUNG</name>
<gene>
    <name evidence="1" type="ORF">EV182_000963</name>
</gene>
<reference evidence="1" key="1">
    <citation type="submission" date="2022-06" db="EMBL/GenBank/DDBJ databases">
        <title>Phylogenomic reconstructions and comparative analyses of Kickxellomycotina fungi.</title>
        <authorList>
            <person name="Reynolds N.K."/>
            <person name="Stajich J.E."/>
            <person name="Barry K."/>
            <person name="Grigoriev I.V."/>
            <person name="Crous P."/>
            <person name="Smith M.E."/>
        </authorList>
    </citation>
    <scope>NUCLEOTIDE SEQUENCE</scope>
    <source>
        <strain evidence="1">RSA 2271</strain>
    </source>
</reference>
<feature type="non-terminal residue" evidence="1">
    <location>
        <position position="271"/>
    </location>
</feature>
<sequence length="271" mass="28842">MFKYSAVTMVLGLAASGAVLVATAAGSDNVRTIKSKLLITKDNSHFGAGIEGTGVDPNGAVYAVNFNNNKNSTGTIAPQQAEFFTGKPADSVTDAWYNGIRFTYDRESRAAVAYVVDVSNHHVVQVTGDASGSRSLSKLCGDPKMLQPNDLAIAYSNNRIFLSGMNYTATSSVGDGDLWTCLPGDGGKATLLGKFYRTNGIEVSPDEKTLYLSEAQNKDGTVISNVIWKFDLDAPSGSVSNKQLFVDFGKLDNTAATDVDGMRCDSRGNLY</sequence>
<organism evidence="1 2">
    <name type="scientific">Spiromyces aspiralis</name>
    <dbReference type="NCBI Taxonomy" id="68401"/>
    <lineage>
        <taxon>Eukaryota</taxon>
        <taxon>Fungi</taxon>
        <taxon>Fungi incertae sedis</taxon>
        <taxon>Zoopagomycota</taxon>
        <taxon>Kickxellomycotina</taxon>
        <taxon>Kickxellomycetes</taxon>
        <taxon>Kickxellales</taxon>
        <taxon>Kickxellaceae</taxon>
        <taxon>Spiromyces</taxon>
    </lineage>
</organism>
<evidence type="ECO:0000313" key="1">
    <source>
        <dbReference type="EMBL" id="KAJ1675599.1"/>
    </source>
</evidence>
<evidence type="ECO:0000313" key="2">
    <source>
        <dbReference type="Proteomes" id="UP001145114"/>
    </source>
</evidence>
<proteinExistence type="predicted"/>
<comment type="caution">
    <text evidence="1">The sequence shown here is derived from an EMBL/GenBank/DDBJ whole genome shotgun (WGS) entry which is preliminary data.</text>
</comment>
<protein>
    <submittedName>
        <fullName evidence="1">Uncharacterized protein</fullName>
    </submittedName>
</protein>
<dbReference type="Proteomes" id="UP001145114">
    <property type="component" value="Unassembled WGS sequence"/>
</dbReference>
<accession>A0ACC1HGB9</accession>